<comment type="caution">
    <text evidence="1">The sequence shown here is derived from an EMBL/GenBank/DDBJ whole genome shotgun (WGS) entry which is preliminary data.</text>
</comment>
<organism evidence="1 2">
    <name type="scientific">Phytophthora megakarya</name>
    <dbReference type="NCBI Taxonomy" id="4795"/>
    <lineage>
        <taxon>Eukaryota</taxon>
        <taxon>Sar</taxon>
        <taxon>Stramenopiles</taxon>
        <taxon>Oomycota</taxon>
        <taxon>Peronosporomycetes</taxon>
        <taxon>Peronosporales</taxon>
        <taxon>Peronosporaceae</taxon>
        <taxon>Phytophthora</taxon>
    </lineage>
</organism>
<evidence type="ECO:0000313" key="2">
    <source>
        <dbReference type="Proteomes" id="UP000198211"/>
    </source>
</evidence>
<protein>
    <submittedName>
        <fullName evidence="1">Uncharacterized protein</fullName>
    </submittedName>
</protein>
<dbReference type="Proteomes" id="UP000198211">
    <property type="component" value="Unassembled WGS sequence"/>
</dbReference>
<accession>A0A225WGV3</accession>
<dbReference type="EMBL" id="NBNE01000859">
    <property type="protein sequence ID" value="OWZ16845.1"/>
    <property type="molecule type" value="Genomic_DNA"/>
</dbReference>
<sequence length="62" mass="6776">MEGMPEELRALLDGVTLPGDVHTPTVIEPAAPDTTHTTSGLLTRYLKVQALFTPVQTLLVRY</sequence>
<evidence type="ECO:0000313" key="1">
    <source>
        <dbReference type="EMBL" id="OWZ16845.1"/>
    </source>
</evidence>
<dbReference type="AlphaFoldDB" id="A0A225WGV3"/>
<keyword evidence="2" id="KW-1185">Reference proteome</keyword>
<reference evidence="2" key="1">
    <citation type="submission" date="2017-03" db="EMBL/GenBank/DDBJ databases">
        <title>Phytopthora megakarya and P. palmivora, two closely related causual agents of cacao black pod achieved similar genome size and gene model numbers by different mechanisms.</title>
        <authorList>
            <person name="Ali S."/>
            <person name="Shao J."/>
            <person name="Larry D.J."/>
            <person name="Kronmiller B."/>
            <person name="Shen D."/>
            <person name="Strem M.D."/>
            <person name="Melnick R.L."/>
            <person name="Guiltinan M.J."/>
            <person name="Tyler B.M."/>
            <person name="Meinhardt L.W."/>
            <person name="Bailey B.A."/>
        </authorList>
    </citation>
    <scope>NUCLEOTIDE SEQUENCE [LARGE SCALE GENOMIC DNA]</scope>
    <source>
        <strain evidence="2">zdho120</strain>
    </source>
</reference>
<name>A0A225WGV3_9STRA</name>
<gene>
    <name evidence="1" type="ORF">PHMEG_0009301</name>
</gene>
<proteinExistence type="predicted"/>